<organism evidence="1 2">
    <name type="scientific">Caerostris darwini</name>
    <dbReference type="NCBI Taxonomy" id="1538125"/>
    <lineage>
        <taxon>Eukaryota</taxon>
        <taxon>Metazoa</taxon>
        <taxon>Ecdysozoa</taxon>
        <taxon>Arthropoda</taxon>
        <taxon>Chelicerata</taxon>
        <taxon>Arachnida</taxon>
        <taxon>Araneae</taxon>
        <taxon>Araneomorphae</taxon>
        <taxon>Entelegynae</taxon>
        <taxon>Araneoidea</taxon>
        <taxon>Araneidae</taxon>
        <taxon>Caerostris</taxon>
    </lineage>
</organism>
<evidence type="ECO:0000313" key="1">
    <source>
        <dbReference type="EMBL" id="GIY88341.1"/>
    </source>
</evidence>
<dbReference type="AlphaFoldDB" id="A0AAV4WZI9"/>
<name>A0AAV4WZI9_9ARAC</name>
<accession>A0AAV4WZI9</accession>
<keyword evidence="2" id="KW-1185">Reference proteome</keyword>
<dbReference type="EMBL" id="BPLQ01015482">
    <property type="protein sequence ID" value="GIY88341.1"/>
    <property type="molecule type" value="Genomic_DNA"/>
</dbReference>
<proteinExistence type="predicted"/>
<comment type="caution">
    <text evidence="1">The sequence shown here is derived from an EMBL/GenBank/DDBJ whole genome shotgun (WGS) entry which is preliminary data.</text>
</comment>
<dbReference type="Proteomes" id="UP001054837">
    <property type="component" value="Unassembled WGS sequence"/>
</dbReference>
<gene>
    <name evidence="1" type="ORF">CDAR_219691</name>
</gene>
<protein>
    <submittedName>
        <fullName evidence="1">Uncharacterized protein</fullName>
    </submittedName>
</protein>
<evidence type="ECO:0000313" key="2">
    <source>
        <dbReference type="Proteomes" id="UP001054837"/>
    </source>
</evidence>
<sequence length="122" mass="14038">MCSWCSSISSATGAEIDTFDHARRFDFCNLYSALFTTFHFSFMTYYGHLSPDSHGIELPIPRMGITVLLKNATLDAHYGIMHAGQRMLRHIHRRIQIVRLTLYDKILTSDCFLQILKNMVHG</sequence>
<reference evidence="1 2" key="1">
    <citation type="submission" date="2021-06" db="EMBL/GenBank/DDBJ databases">
        <title>Caerostris darwini draft genome.</title>
        <authorList>
            <person name="Kono N."/>
            <person name="Arakawa K."/>
        </authorList>
    </citation>
    <scope>NUCLEOTIDE SEQUENCE [LARGE SCALE GENOMIC DNA]</scope>
</reference>